<dbReference type="InterPro" id="IPR045584">
    <property type="entry name" value="Pilin-like"/>
</dbReference>
<sequence>MRMKQARGFTLIELVVVVAILGILAAAALPKYMEMTTQARVSTLKATQGAVISTDSMVYGKAVLDGLHKTKDAKVIVEVDSDGHEFEVDTRFGHIVNERSNFVNALSLTDIFIVNVPSQNTLSEEETKNTTAITFKDYAGENNPLVDDKCHIKIEQNAKTGKCEFIPNFTGC</sequence>
<reference evidence="1 2" key="1">
    <citation type="submission" date="2020-05" db="EMBL/GenBank/DDBJ databases">
        <title>First description outside Europe of the emergent pathogen for shellfish aquaculture Vibrio europaeus.</title>
        <authorList>
            <person name="Dubert J."/>
            <person name="Rojas R."/>
        </authorList>
    </citation>
    <scope>NUCLEOTIDE SEQUENCE [LARGE SCALE GENOMIC DNA]</scope>
    <source>
        <strain evidence="1 2">NPI-1</strain>
    </source>
</reference>
<evidence type="ECO:0000313" key="2">
    <source>
        <dbReference type="Proteomes" id="UP000501443"/>
    </source>
</evidence>
<name>A0AAE7E0Q6_9VIBR</name>
<dbReference type="Gene3D" id="3.30.700.10">
    <property type="entry name" value="Glycoprotein, Type 4 Pilin"/>
    <property type="match status" value="1"/>
</dbReference>
<dbReference type="NCBIfam" id="TIGR02532">
    <property type="entry name" value="IV_pilin_GFxxxE"/>
    <property type="match status" value="1"/>
</dbReference>
<dbReference type="AlphaFoldDB" id="A0AAE7E0Q6"/>
<protein>
    <submittedName>
        <fullName evidence="1">Type II secretion system protein</fullName>
    </submittedName>
</protein>
<accession>A0AAE7E0Q6</accession>
<dbReference type="Proteomes" id="UP000501443">
    <property type="component" value="Chromosome 2"/>
</dbReference>
<dbReference type="InterPro" id="IPR012902">
    <property type="entry name" value="N_methyl_site"/>
</dbReference>
<proteinExistence type="predicted"/>
<evidence type="ECO:0000313" key="1">
    <source>
        <dbReference type="EMBL" id="QJY39850.1"/>
    </source>
</evidence>
<dbReference type="Pfam" id="PF07963">
    <property type="entry name" value="N_methyl"/>
    <property type="match status" value="1"/>
</dbReference>
<dbReference type="PROSITE" id="PS00409">
    <property type="entry name" value="PROKAR_NTER_METHYL"/>
    <property type="match status" value="1"/>
</dbReference>
<gene>
    <name evidence="1" type="ORF">HOO69_22595</name>
</gene>
<organism evidence="1 2">
    <name type="scientific">Vibrio europaeus</name>
    <dbReference type="NCBI Taxonomy" id="300876"/>
    <lineage>
        <taxon>Bacteria</taxon>
        <taxon>Pseudomonadati</taxon>
        <taxon>Pseudomonadota</taxon>
        <taxon>Gammaproteobacteria</taxon>
        <taxon>Vibrionales</taxon>
        <taxon>Vibrionaceae</taxon>
        <taxon>Vibrio</taxon>
        <taxon>Vibrio oreintalis group</taxon>
    </lineage>
</organism>
<dbReference type="EMBL" id="CP053543">
    <property type="protein sequence ID" value="QJY39850.1"/>
    <property type="molecule type" value="Genomic_DNA"/>
</dbReference>
<dbReference type="SUPFAM" id="SSF54523">
    <property type="entry name" value="Pili subunits"/>
    <property type="match status" value="1"/>
</dbReference>